<dbReference type="Gene3D" id="1.10.287.470">
    <property type="entry name" value="Helix hairpin bin"/>
    <property type="match status" value="1"/>
</dbReference>
<evidence type="ECO:0000313" key="7">
    <source>
        <dbReference type="EMBL" id="MCS3710837.1"/>
    </source>
</evidence>
<dbReference type="EMBL" id="JANUAE010000009">
    <property type="protein sequence ID" value="MCS3710837.1"/>
    <property type="molecule type" value="Genomic_DNA"/>
</dbReference>
<dbReference type="FunFam" id="2.40.30.170:FF:000010">
    <property type="entry name" value="Efflux RND transporter periplasmic adaptor subunit"/>
    <property type="match status" value="1"/>
</dbReference>
<dbReference type="Pfam" id="PF25954">
    <property type="entry name" value="Beta-barrel_RND_2"/>
    <property type="match status" value="1"/>
</dbReference>
<feature type="coiled-coil region" evidence="2">
    <location>
        <begin position="120"/>
        <end position="178"/>
    </location>
</feature>
<evidence type="ECO:0000259" key="5">
    <source>
        <dbReference type="Pfam" id="PF25954"/>
    </source>
</evidence>
<reference evidence="7" key="1">
    <citation type="submission" date="2022-08" db="EMBL/GenBank/DDBJ databases">
        <title>Genomic Encyclopedia of Type Strains, Phase V (KMG-V): Genome sequencing to study the core and pangenomes of soil and plant-associated prokaryotes.</title>
        <authorList>
            <person name="Whitman W."/>
        </authorList>
    </citation>
    <scope>NUCLEOTIDE SEQUENCE</scope>
    <source>
        <strain evidence="7">SP3049</strain>
    </source>
</reference>
<evidence type="ECO:0000256" key="2">
    <source>
        <dbReference type="SAM" id="Coils"/>
    </source>
</evidence>
<dbReference type="Gene3D" id="2.40.420.20">
    <property type="match status" value="1"/>
</dbReference>
<evidence type="ECO:0000256" key="3">
    <source>
        <dbReference type="SAM" id="MobiDB-lite"/>
    </source>
</evidence>
<dbReference type="Gene3D" id="2.40.50.100">
    <property type="match status" value="1"/>
</dbReference>
<feature type="domain" description="CusB-like beta-barrel" evidence="5">
    <location>
        <begin position="220"/>
        <end position="290"/>
    </location>
</feature>
<keyword evidence="2" id="KW-0175">Coiled coil</keyword>
<dbReference type="AlphaFoldDB" id="A0A9X2Q3C4"/>
<dbReference type="Pfam" id="PF25989">
    <property type="entry name" value="YknX_C"/>
    <property type="match status" value="1"/>
</dbReference>
<feature type="domain" description="YknX-like C-terminal permuted SH3-like" evidence="6">
    <location>
        <begin position="298"/>
        <end position="365"/>
    </location>
</feature>
<comment type="caution">
    <text evidence="7">The sequence shown here is derived from an EMBL/GenBank/DDBJ whole genome shotgun (WGS) entry which is preliminary data.</text>
</comment>
<organism evidence="7 8">
    <name type="scientific">Salinibacter ruber</name>
    <dbReference type="NCBI Taxonomy" id="146919"/>
    <lineage>
        <taxon>Bacteria</taxon>
        <taxon>Pseudomonadati</taxon>
        <taxon>Rhodothermota</taxon>
        <taxon>Rhodothermia</taxon>
        <taxon>Rhodothermales</taxon>
        <taxon>Salinibacteraceae</taxon>
        <taxon>Salinibacter</taxon>
    </lineage>
</organism>
<feature type="region of interest" description="Disordered" evidence="3">
    <location>
        <begin position="1"/>
        <end position="23"/>
    </location>
</feature>
<dbReference type="Gene3D" id="2.40.30.170">
    <property type="match status" value="1"/>
</dbReference>
<dbReference type="GO" id="GO:1990281">
    <property type="term" value="C:efflux pump complex"/>
    <property type="evidence" value="ECO:0007669"/>
    <property type="project" value="TreeGrafter"/>
</dbReference>
<evidence type="ECO:0000259" key="4">
    <source>
        <dbReference type="Pfam" id="PF25917"/>
    </source>
</evidence>
<dbReference type="PANTHER" id="PTHR30469:SF36">
    <property type="entry name" value="BLL3903 PROTEIN"/>
    <property type="match status" value="1"/>
</dbReference>
<sequence>MSDLPSSSGSSSESGTESGWTPRTKRGVALGVVVLVVVGLALPKMGGSESSDGGGDDAPMRVDATALQPGTVTERIRTSGTLRADESVELTAETAGKVTDIRFDEGDRVDEGALLVRINDAELQAEKDRLEHRLSLATDRAQRQKELLDEGGVSREEYDATVNEVEVLRAELDLVEARIGKTQIRAPFSGVVGLREVSTGAYVSPQTTIATLQRTDPIKLDFSVSAQYAARVQTGQSVTFRVRGLERTLEGTVYASNTQVSTDTRTLRLRARAPNPDGTLRPGMFADVTVPLGQMTDAIVVPSFAVVPTLDGQRVFVAENGVAQPRNVTLGVRTDSTVQVTDGLSLRDTVITSGIQGLRTGLPIRIESLE</sequence>
<feature type="domain" description="Multidrug resistance protein MdtA-like barrel-sandwich hybrid" evidence="4">
    <location>
        <begin position="87"/>
        <end position="207"/>
    </location>
</feature>
<dbReference type="GO" id="GO:0015562">
    <property type="term" value="F:efflux transmembrane transporter activity"/>
    <property type="evidence" value="ECO:0007669"/>
    <property type="project" value="TreeGrafter"/>
</dbReference>
<evidence type="ECO:0000256" key="1">
    <source>
        <dbReference type="ARBA" id="ARBA00009477"/>
    </source>
</evidence>
<dbReference type="NCBIfam" id="TIGR01730">
    <property type="entry name" value="RND_mfp"/>
    <property type="match status" value="1"/>
</dbReference>
<gene>
    <name evidence="7" type="ORF">GGP61_002463</name>
</gene>
<comment type="similarity">
    <text evidence="1">Belongs to the membrane fusion protein (MFP) (TC 8.A.1) family.</text>
</comment>
<accession>A0A9X2Q3C4</accession>
<dbReference type="InterPro" id="IPR058792">
    <property type="entry name" value="Beta-barrel_RND_2"/>
</dbReference>
<feature type="compositionally biased region" description="Low complexity" evidence="3">
    <location>
        <begin position="1"/>
        <end position="19"/>
    </location>
</feature>
<dbReference type="InterPro" id="IPR058625">
    <property type="entry name" value="MdtA-like_BSH"/>
</dbReference>
<dbReference type="InterPro" id="IPR006143">
    <property type="entry name" value="RND_pump_MFP"/>
</dbReference>
<dbReference type="InterPro" id="IPR058637">
    <property type="entry name" value="YknX-like_C"/>
</dbReference>
<protein>
    <submittedName>
        <fullName evidence="7">Membrane fusion protein (Multidrug efflux system)</fullName>
    </submittedName>
</protein>
<dbReference type="SUPFAM" id="SSF111369">
    <property type="entry name" value="HlyD-like secretion proteins"/>
    <property type="match status" value="1"/>
</dbReference>
<evidence type="ECO:0000313" key="8">
    <source>
        <dbReference type="Proteomes" id="UP001155057"/>
    </source>
</evidence>
<dbReference type="Pfam" id="PF25917">
    <property type="entry name" value="BSH_RND"/>
    <property type="match status" value="1"/>
</dbReference>
<evidence type="ECO:0000259" key="6">
    <source>
        <dbReference type="Pfam" id="PF25989"/>
    </source>
</evidence>
<proteinExistence type="inferred from homology"/>
<dbReference type="RefSeq" id="WP_259124161.1">
    <property type="nucleotide sequence ID" value="NZ_JANUAE010000009.1"/>
</dbReference>
<dbReference type="Proteomes" id="UP001155057">
    <property type="component" value="Unassembled WGS sequence"/>
</dbReference>
<name>A0A9X2Q3C4_9BACT</name>
<dbReference type="PANTHER" id="PTHR30469">
    <property type="entry name" value="MULTIDRUG RESISTANCE PROTEIN MDTA"/>
    <property type="match status" value="1"/>
</dbReference>